<comment type="cofactor">
    <cofactor evidence="11 12">
        <name>FMNH2</name>
        <dbReference type="ChEBI" id="CHEBI:57618"/>
    </cofactor>
    <text evidence="11 12">Reduced FMN (FMNH(2)).</text>
</comment>
<comment type="caution">
    <text evidence="13">The sequence shown here is derived from an EMBL/GenBank/DDBJ whole genome shotgun (WGS) entry which is preliminary data.</text>
</comment>
<feature type="binding site" evidence="11">
    <location>
        <begin position="128"/>
        <end position="130"/>
    </location>
    <ligand>
        <name>FMN</name>
        <dbReference type="ChEBI" id="CHEBI:58210"/>
    </ligand>
</feature>
<accession>A0A6I0F421</accession>
<dbReference type="InterPro" id="IPR035904">
    <property type="entry name" value="Chorismate_synth_AroC_sf"/>
</dbReference>
<evidence type="ECO:0000256" key="5">
    <source>
        <dbReference type="ARBA" id="ARBA00022630"/>
    </source>
</evidence>
<gene>
    <name evidence="11 13" type="primary">aroC</name>
    <name evidence="13" type="ORF">F8154_14910</name>
</gene>
<dbReference type="GO" id="GO:0009073">
    <property type="term" value="P:aromatic amino acid family biosynthetic process"/>
    <property type="evidence" value="ECO:0007669"/>
    <property type="project" value="UniProtKB-KW"/>
</dbReference>
<dbReference type="InterPro" id="IPR000453">
    <property type="entry name" value="Chorismate_synth"/>
</dbReference>
<feature type="binding site" evidence="11">
    <location>
        <begin position="247"/>
        <end position="248"/>
    </location>
    <ligand>
        <name>FMN</name>
        <dbReference type="ChEBI" id="CHEBI:58210"/>
    </ligand>
</feature>
<feature type="binding site" evidence="11">
    <location>
        <position position="40"/>
    </location>
    <ligand>
        <name>NADP(+)</name>
        <dbReference type="ChEBI" id="CHEBI:58349"/>
    </ligand>
</feature>
<evidence type="ECO:0000256" key="6">
    <source>
        <dbReference type="ARBA" id="ARBA00022643"/>
    </source>
</evidence>
<comment type="catalytic activity">
    <reaction evidence="11 12">
        <text>5-O-(1-carboxyvinyl)-3-phosphoshikimate = chorismate + phosphate</text>
        <dbReference type="Rhea" id="RHEA:21020"/>
        <dbReference type="ChEBI" id="CHEBI:29748"/>
        <dbReference type="ChEBI" id="CHEBI:43474"/>
        <dbReference type="ChEBI" id="CHEBI:57701"/>
        <dbReference type="EC" id="4.2.3.5"/>
    </reaction>
</comment>
<proteinExistence type="inferred from homology"/>
<dbReference type="Pfam" id="PF01264">
    <property type="entry name" value="Chorismate_synt"/>
    <property type="match status" value="1"/>
</dbReference>
<keyword evidence="5 11" id="KW-0285">Flavoprotein</keyword>
<keyword evidence="10 11" id="KW-0456">Lyase</keyword>
<feature type="binding site" evidence="11">
    <location>
        <position position="46"/>
    </location>
    <ligand>
        <name>NADP(+)</name>
        <dbReference type="ChEBI" id="CHEBI:58349"/>
    </ligand>
</feature>
<keyword evidence="6 11" id="KW-0288">FMN</keyword>
<keyword evidence="7 11" id="KW-0274">FAD</keyword>
<evidence type="ECO:0000256" key="8">
    <source>
        <dbReference type="ARBA" id="ARBA00022857"/>
    </source>
</evidence>
<dbReference type="InterPro" id="IPR020541">
    <property type="entry name" value="Chorismate_synthase_CS"/>
</dbReference>
<name>A0A6I0F421_9FIRM</name>
<dbReference type="EMBL" id="WBZC01000092">
    <property type="protein sequence ID" value="KAB3529231.1"/>
    <property type="molecule type" value="Genomic_DNA"/>
</dbReference>
<dbReference type="GO" id="GO:0008652">
    <property type="term" value="P:amino acid biosynthetic process"/>
    <property type="evidence" value="ECO:0007669"/>
    <property type="project" value="UniProtKB-KW"/>
</dbReference>
<evidence type="ECO:0000256" key="1">
    <source>
        <dbReference type="ARBA" id="ARBA00005044"/>
    </source>
</evidence>
<dbReference type="PROSITE" id="PS00788">
    <property type="entry name" value="CHORISMATE_SYNTHASE_2"/>
    <property type="match status" value="1"/>
</dbReference>
<evidence type="ECO:0000256" key="10">
    <source>
        <dbReference type="ARBA" id="ARBA00023239"/>
    </source>
</evidence>
<dbReference type="HAMAP" id="MF_00300">
    <property type="entry name" value="Chorismate_synth"/>
    <property type="match status" value="1"/>
</dbReference>
<comment type="subunit">
    <text evidence="11">Homotetramer.</text>
</comment>
<dbReference type="PANTHER" id="PTHR21085">
    <property type="entry name" value="CHORISMATE SYNTHASE"/>
    <property type="match status" value="1"/>
</dbReference>
<dbReference type="PIRSF" id="PIRSF001456">
    <property type="entry name" value="Chorismate_synth"/>
    <property type="match status" value="1"/>
</dbReference>
<dbReference type="AlphaFoldDB" id="A0A6I0F421"/>
<dbReference type="GO" id="GO:0009423">
    <property type="term" value="P:chorismate biosynthetic process"/>
    <property type="evidence" value="ECO:0007669"/>
    <property type="project" value="UniProtKB-UniRule"/>
</dbReference>
<evidence type="ECO:0000256" key="11">
    <source>
        <dbReference type="HAMAP-Rule" id="MF_00300"/>
    </source>
</evidence>
<feature type="binding site" evidence="11">
    <location>
        <position position="333"/>
    </location>
    <ligand>
        <name>FMN</name>
        <dbReference type="ChEBI" id="CHEBI:58210"/>
    </ligand>
</feature>
<dbReference type="PANTHER" id="PTHR21085:SF0">
    <property type="entry name" value="CHORISMATE SYNTHASE"/>
    <property type="match status" value="1"/>
</dbReference>
<dbReference type="CDD" id="cd07304">
    <property type="entry name" value="Chorismate_synthase"/>
    <property type="match status" value="1"/>
</dbReference>
<dbReference type="EC" id="4.2.3.5" evidence="3 11"/>
<keyword evidence="8 11" id="KW-0521">NADP</keyword>
<dbReference type="GO" id="GO:0010181">
    <property type="term" value="F:FMN binding"/>
    <property type="evidence" value="ECO:0007669"/>
    <property type="project" value="TreeGrafter"/>
</dbReference>
<dbReference type="GO" id="GO:0004107">
    <property type="term" value="F:chorismate synthase activity"/>
    <property type="evidence" value="ECO:0007669"/>
    <property type="project" value="UniProtKB-UniRule"/>
</dbReference>
<keyword evidence="4 11" id="KW-0028">Amino-acid biosynthesis</keyword>
<comment type="similarity">
    <text evidence="2 11 12">Belongs to the chorismate synthase family.</text>
</comment>
<dbReference type="RefSeq" id="WP_151862401.1">
    <property type="nucleotide sequence ID" value="NZ_WBZC01000092.1"/>
</dbReference>
<sequence>MLRLFTAGESHGKGLVGIIEGMPSNIYIDINEINKDLARRQMGYGRGDRMKIERDKIEILSGIRGGYTIGSPISFLIMNKDHENWKEFMDPILENKEDKMITKPRPGHGDLTGYLKYNFKDIRNVVERSSARETAVRVAAGSLMKQFLKNFDIEAVSHVTAIGSVKIKEAITDTELIKKADESEVRCVEAGTEKKMIDFIEEAKKHGDSVGGVFEIHIKGVPKGLGSYVHWDRKLDAKLSYGLMSVNGVKAVEIGYGFENTTKFGSKAHDEIYYDKKLGYIRTSNSAGGIEGGMSNGEVIVLRCGMKPIPTLYKPLNTVDIITKEPALATVERSDTCAVPAASIVGEMVALSIIAEEFIRKFGGDSLEEISKRWKDYI</sequence>
<evidence type="ECO:0000313" key="14">
    <source>
        <dbReference type="Proteomes" id="UP000432715"/>
    </source>
</evidence>
<evidence type="ECO:0000256" key="9">
    <source>
        <dbReference type="ARBA" id="ARBA00023141"/>
    </source>
</evidence>
<evidence type="ECO:0000256" key="12">
    <source>
        <dbReference type="RuleBase" id="RU000605"/>
    </source>
</evidence>
<dbReference type="FunFam" id="3.60.150.10:FF:000002">
    <property type="entry name" value="Chorismate synthase"/>
    <property type="match status" value="1"/>
</dbReference>
<evidence type="ECO:0000313" key="13">
    <source>
        <dbReference type="EMBL" id="KAB3529231.1"/>
    </source>
</evidence>
<reference evidence="13 14" key="1">
    <citation type="submission" date="2019-10" db="EMBL/GenBank/DDBJ databases">
        <title>Alkaliphilus serpentinus sp. nov. and Alkaliphilus pronyensis sp. nov., two novel anaerobic alkaliphilic species isolated from the serpentinized-hosted hydrothermal field of the Prony Bay (New Caledonia).</title>
        <authorList>
            <person name="Postec A."/>
        </authorList>
    </citation>
    <scope>NUCLEOTIDE SEQUENCE [LARGE SCALE GENOMIC DNA]</scope>
    <source>
        <strain evidence="13 14">LacV</strain>
    </source>
</reference>
<dbReference type="Proteomes" id="UP000432715">
    <property type="component" value="Unassembled WGS sequence"/>
</dbReference>
<organism evidence="13 14">
    <name type="scientific">Alkaliphilus pronyensis</name>
    <dbReference type="NCBI Taxonomy" id="1482732"/>
    <lineage>
        <taxon>Bacteria</taxon>
        <taxon>Bacillati</taxon>
        <taxon>Bacillota</taxon>
        <taxon>Clostridia</taxon>
        <taxon>Peptostreptococcales</taxon>
        <taxon>Natronincolaceae</taxon>
        <taxon>Alkaliphilus</taxon>
    </lineage>
</organism>
<evidence type="ECO:0000256" key="4">
    <source>
        <dbReference type="ARBA" id="ARBA00022605"/>
    </source>
</evidence>
<evidence type="ECO:0000256" key="2">
    <source>
        <dbReference type="ARBA" id="ARBA00008014"/>
    </source>
</evidence>
<feature type="binding site" evidence="11">
    <location>
        <begin position="307"/>
        <end position="311"/>
    </location>
    <ligand>
        <name>FMN</name>
        <dbReference type="ChEBI" id="CHEBI:58210"/>
    </ligand>
</feature>
<dbReference type="Gene3D" id="3.60.150.10">
    <property type="entry name" value="Chorismate synthase AroC"/>
    <property type="match status" value="1"/>
</dbReference>
<comment type="function">
    <text evidence="11">Catalyzes the anti-1,4-elimination of the C-3 phosphate and the C-6 proR hydrogen from 5-enolpyruvylshikimate-3-phosphate (EPSP) to yield chorismate, which is the branch point compound that serves as the starting substrate for the three terminal pathways of aromatic amino acid biosynthesis. This reaction introduces a second double bond into the aromatic ring system.</text>
</comment>
<comment type="pathway">
    <text evidence="1 11 12">Metabolic intermediate biosynthesis; chorismate biosynthesis; chorismate from D-erythrose 4-phosphate and phosphoenolpyruvate: step 7/7.</text>
</comment>
<protein>
    <recommendedName>
        <fullName evidence="3 11">Chorismate synthase</fullName>
        <shortName evidence="11">CS</shortName>
        <ecNumber evidence="3 11">4.2.3.5</ecNumber>
    </recommendedName>
    <alternativeName>
        <fullName evidence="11">5-enolpyruvylshikimate-3-phosphate phospholyase</fullName>
    </alternativeName>
</protein>
<dbReference type="SUPFAM" id="SSF103263">
    <property type="entry name" value="Chorismate synthase, AroC"/>
    <property type="match status" value="1"/>
</dbReference>
<dbReference type="UniPathway" id="UPA00053">
    <property type="reaction ID" value="UER00090"/>
</dbReference>
<dbReference type="PROSITE" id="PS00787">
    <property type="entry name" value="CHORISMATE_SYNTHASE_1"/>
    <property type="match status" value="1"/>
</dbReference>
<evidence type="ECO:0000256" key="3">
    <source>
        <dbReference type="ARBA" id="ARBA00013036"/>
    </source>
</evidence>
<dbReference type="OrthoDB" id="9771806at2"/>
<keyword evidence="9 11" id="KW-0057">Aromatic amino acid biosynthesis</keyword>
<evidence type="ECO:0000256" key="7">
    <source>
        <dbReference type="ARBA" id="ARBA00022827"/>
    </source>
</evidence>
<keyword evidence="14" id="KW-1185">Reference proteome</keyword>
<feature type="binding site" evidence="11">
    <location>
        <position position="292"/>
    </location>
    <ligand>
        <name>FMN</name>
        <dbReference type="ChEBI" id="CHEBI:58210"/>
    </ligand>
</feature>
<dbReference type="NCBIfam" id="NF003793">
    <property type="entry name" value="PRK05382.1"/>
    <property type="match status" value="1"/>
</dbReference>
<dbReference type="NCBIfam" id="TIGR00033">
    <property type="entry name" value="aroC"/>
    <property type="match status" value="1"/>
</dbReference>
<dbReference type="GO" id="GO:0005829">
    <property type="term" value="C:cytosol"/>
    <property type="evidence" value="ECO:0007669"/>
    <property type="project" value="TreeGrafter"/>
</dbReference>